<dbReference type="HOGENOM" id="CLU_2887347_0_0_1"/>
<dbReference type="AlphaFoldDB" id="A0A0D0C1V8"/>
<evidence type="ECO:0000313" key="3">
    <source>
        <dbReference type="Proteomes" id="UP000054485"/>
    </source>
</evidence>
<evidence type="ECO:0000313" key="2">
    <source>
        <dbReference type="EMBL" id="KIK48883.1"/>
    </source>
</evidence>
<reference evidence="3" key="2">
    <citation type="submission" date="2015-01" db="EMBL/GenBank/DDBJ databases">
        <title>Evolutionary Origins and Diversification of the Mycorrhizal Mutualists.</title>
        <authorList>
            <consortium name="DOE Joint Genome Institute"/>
            <consortium name="Mycorrhizal Genomics Consortium"/>
            <person name="Kohler A."/>
            <person name="Kuo A."/>
            <person name="Nagy L.G."/>
            <person name="Floudas D."/>
            <person name="Copeland A."/>
            <person name="Barry K.W."/>
            <person name="Cichocki N."/>
            <person name="Veneault-Fourrey C."/>
            <person name="LaButti K."/>
            <person name="Lindquist E.A."/>
            <person name="Lipzen A."/>
            <person name="Lundell T."/>
            <person name="Morin E."/>
            <person name="Murat C."/>
            <person name="Riley R."/>
            <person name="Ohm R."/>
            <person name="Sun H."/>
            <person name="Tunlid A."/>
            <person name="Henrissat B."/>
            <person name="Grigoriev I.V."/>
            <person name="Hibbett D.S."/>
            <person name="Martin F."/>
        </authorList>
    </citation>
    <scope>NUCLEOTIDE SEQUENCE [LARGE SCALE GENOMIC DNA]</scope>
    <source>
        <strain evidence="3">UH-Slu-Lm8-n1</strain>
    </source>
</reference>
<dbReference type="Proteomes" id="UP000054485">
    <property type="component" value="Unassembled WGS sequence"/>
</dbReference>
<name>A0A0D0C1V8_9AGAM</name>
<dbReference type="EMBL" id="KN835135">
    <property type="protein sequence ID" value="KIK48883.1"/>
    <property type="molecule type" value="Genomic_DNA"/>
</dbReference>
<feature type="region of interest" description="Disordered" evidence="1">
    <location>
        <begin position="39"/>
        <end position="63"/>
    </location>
</feature>
<proteinExistence type="predicted"/>
<organism evidence="2 3">
    <name type="scientific">Suillus luteus UH-Slu-Lm8-n1</name>
    <dbReference type="NCBI Taxonomy" id="930992"/>
    <lineage>
        <taxon>Eukaryota</taxon>
        <taxon>Fungi</taxon>
        <taxon>Dikarya</taxon>
        <taxon>Basidiomycota</taxon>
        <taxon>Agaricomycotina</taxon>
        <taxon>Agaricomycetes</taxon>
        <taxon>Agaricomycetidae</taxon>
        <taxon>Boletales</taxon>
        <taxon>Suillineae</taxon>
        <taxon>Suillaceae</taxon>
        <taxon>Suillus</taxon>
    </lineage>
</organism>
<dbReference type="InParanoid" id="A0A0D0C1V8"/>
<sequence length="63" mass="7389">MDPDLLCKRPRRAQVRSARKNIQVMEYIKHRGIESKFQRMNREQPPSSRGCSLVATAMPQSRF</sequence>
<gene>
    <name evidence="2" type="ORF">CY34DRAFT_516424</name>
</gene>
<keyword evidence="3" id="KW-1185">Reference proteome</keyword>
<accession>A0A0D0C1V8</accession>
<protein>
    <submittedName>
        <fullName evidence="2">Unplaced genomic scaffold CY34scaffold_4, whole genome shotgun sequence</fullName>
    </submittedName>
</protein>
<reference evidence="2 3" key="1">
    <citation type="submission" date="2014-04" db="EMBL/GenBank/DDBJ databases">
        <authorList>
            <consortium name="DOE Joint Genome Institute"/>
            <person name="Kuo A."/>
            <person name="Ruytinx J."/>
            <person name="Rineau F."/>
            <person name="Colpaert J."/>
            <person name="Kohler A."/>
            <person name="Nagy L.G."/>
            <person name="Floudas D."/>
            <person name="Copeland A."/>
            <person name="Barry K.W."/>
            <person name="Cichocki N."/>
            <person name="Veneault-Fourrey C."/>
            <person name="LaButti K."/>
            <person name="Lindquist E.A."/>
            <person name="Lipzen A."/>
            <person name="Lundell T."/>
            <person name="Morin E."/>
            <person name="Murat C."/>
            <person name="Sun H."/>
            <person name="Tunlid A."/>
            <person name="Henrissat B."/>
            <person name="Grigoriev I.V."/>
            <person name="Hibbett D.S."/>
            <person name="Martin F."/>
            <person name="Nordberg H.P."/>
            <person name="Cantor M.N."/>
            <person name="Hua S.X."/>
        </authorList>
    </citation>
    <scope>NUCLEOTIDE SEQUENCE [LARGE SCALE GENOMIC DNA]</scope>
    <source>
        <strain evidence="2 3">UH-Slu-Lm8-n1</strain>
    </source>
</reference>
<evidence type="ECO:0000256" key="1">
    <source>
        <dbReference type="SAM" id="MobiDB-lite"/>
    </source>
</evidence>